<name>T0ZA33_9ZZZZ</name>
<comment type="similarity">
    <text evidence="2">Belongs to the chorismate synthase family.</text>
</comment>
<proteinExistence type="inferred from homology"/>
<dbReference type="Pfam" id="PF01264">
    <property type="entry name" value="Chorismate_synt"/>
    <property type="match status" value="1"/>
</dbReference>
<dbReference type="PANTHER" id="PTHR21085:SF0">
    <property type="entry name" value="CHORISMATE SYNTHASE"/>
    <property type="match status" value="1"/>
</dbReference>
<reference evidence="7" key="2">
    <citation type="journal article" date="2014" name="ISME J.">
        <title>Microbial stratification in low pH oxic and suboxic macroscopic growths along an acid mine drainage.</title>
        <authorList>
            <person name="Mendez-Garcia C."/>
            <person name="Mesa V."/>
            <person name="Sprenger R.R."/>
            <person name="Richter M."/>
            <person name="Diez M.S."/>
            <person name="Solano J."/>
            <person name="Bargiela R."/>
            <person name="Golyshina O.V."/>
            <person name="Manteca A."/>
            <person name="Ramos J.L."/>
            <person name="Gallego J.R."/>
            <person name="Llorente I."/>
            <person name="Martins Dos Santos V.A."/>
            <person name="Jensen O.N."/>
            <person name="Pelaez A.I."/>
            <person name="Sanchez J."/>
            <person name="Ferrer M."/>
        </authorList>
    </citation>
    <scope>NUCLEOTIDE SEQUENCE</scope>
</reference>
<gene>
    <name evidence="7" type="ORF">B1B_14737</name>
</gene>
<evidence type="ECO:0000313" key="7">
    <source>
        <dbReference type="EMBL" id="EQD40942.1"/>
    </source>
</evidence>
<dbReference type="AlphaFoldDB" id="T0ZA33"/>
<evidence type="ECO:0000256" key="4">
    <source>
        <dbReference type="ARBA" id="ARBA00022605"/>
    </source>
</evidence>
<evidence type="ECO:0000256" key="5">
    <source>
        <dbReference type="ARBA" id="ARBA00023141"/>
    </source>
</evidence>
<dbReference type="GO" id="GO:0004107">
    <property type="term" value="F:chorismate synthase activity"/>
    <property type="evidence" value="ECO:0007669"/>
    <property type="project" value="UniProtKB-EC"/>
</dbReference>
<accession>T0ZA33</accession>
<comment type="pathway">
    <text evidence="1">Metabolic intermediate biosynthesis; chorismate biosynthesis; chorismate from D-erythrose 4-phosphate and phosphoenolpyruvate: step 7/7.</text>
</comment>
<dbReference type="GO" id="GO:0005829">
    <property type="term" value="C:cytosol"/>
    <property type="evidence" value="ECO:0007669"/>
    <property type="project" value="TreeGrafter"/>
</dbReference>
<dbReference type="InterPro" id="IPR035904">
    <property type="entry name" value="Chorismate_synth_AroC_sf"/>
</dbReference>
<evidence type="ECO:0000256" key="3">
    <source>
        <dbReference type="ARBA" id="ARBA00013036"/>
    </source>
</evidence>
<dbReference type="PROSITE" id="PS00788">
    <property type="entry name" value="CHORISMATE_SYNTHASE_2"/>
    <property type="match status" value="1"/>
</dbReference>
<evidence type="ECO:0000256" key="1">
    <source>
        <dbReference type="ARBA" id="ARBA00005044"/>
    </source>
</evidence>
<dbReference type="GO" id="GO:0010181">
    <property type="term" value="F:FMN binding"/>
    <property type="evidence" value="ECO:0007669"/>
    <property type="project" value="TreeGrafter"/>
</dbReference>
<dbReference type="PANTHER" id="PTHR21085">
    <property type="entry name" value="CHORISMATE SYNTHASE"/>
    <property type="match status" value="1"/>
</dbReference>
<reference evidence="7" key="1">
    <citation type="submission" date="2013-08" db="EMBL/GenBank/DDBJ databases">
        <authorList>
            <person name="Mendez C."/>
            <person name="Richter M."/>
            <person name="Ferrer M."/>
            <person name="Sanchez J."/>
        </authorList>
    </citation>
    <scope>NUCLEOTIDE SEQUENCE</scope>
</reference>
<dbReference type="EMBL" id="AUZY01009786">
    <property type="protein sequence ID" value="EQD40942.1"/>
    <property type="molecule type" value="Genomic_DNA"/>
</dbReference>
<dbReference type="UniPathway" id="UPA00053">
    <property type="reaction ID" value="UER00090"/>
</dbReference>
<dbReference type="EC" id="4.2.3.5" evidence="3"/>
<keyword evidence="6 7" id="KW-0456">Lyase</keyword>
<keyword evidence="4" id="KW-0028">Amino-acid biosynthesis</keyword>
<dbReference type="InterPro" id="IPR000453">
    <property type="entry name" value="Chorismate_synth"/>
</dbReference>
<evidence type="ECO:0000256" key="2">
    <source>
        <dbReference type="ARBA" id="ARBA00008014"/>
    </source>
</evidence>
<evidence type="ECO:0000256" key="6">
    <source>
        <dbReference type="ARBA" id="ARBA00023239"/>
    </source>
</evidence>
<feature type="non-terminal residue" evidence="7">
    <location>
        <position position="152"/>
    </location>
</feature>
<sequence length="152" mass="16081">MMQFGRTFQLTLFGASHAPSVGIRLQGVPAGTPVDLDRVQAALDRRRPFGRALASRRQEEDRLIIDDGIVDGRADGRAIQAHVANTDARPSDYDGLATTPRPGHADYPARVRYGRSADLSGGGIFSGRMTVGLVLGGAIAAQLLGARGIDCV</sequence>
<dbReference type="GO" id="GO:0009423">
    <property type="term" value="P:chorismate biosynthetic process"/>
    <property type="evidence" value="ECO:0007669"/>
    <property type="project" value="UniProtKB-UniPathway"/>
</dbReference>
<dbReference type="GO" id="GO:0009073">
    <property type="term" value="P:aromatic amino acid family biosynthetic process"/>
    <property type="evidence" value="ECO:0007669"/>
    <property type="project" value="UniProtKB-KW"/>
</dbReference>
<keyword evidence="5" id="KW-0057">Aromatic amino acid biosynthesis</keyword>
<comment type="caution">
    <text evidence="7">The sequence shown here is derived from an EMBL/GenBank/DDBJ whole genome shotgun (WGS) entry which is preliminary data.</text>
</comment>
<protein>
    <recommendedName>
        <fullName evidence="3">chorismate synthase</fullName>
        <ecNumber evidence="3">4.2.3.5</ecNumber>
    </recommendedName>
</protein>
<dbReference type="InterPro" id="IPR020541">
    <property type="entry name" value="Chorismate_synthase_CS"/>
</dbReference>
<dbReference type="Gene3D" id="3.60.150.10">
    <property type="entry name" value="Chorismate synthase AroC"/>
    <property type="match status" value="1"/>
</dbReference>
<dbReference type="GO" id="GO:0008652">
    <property type="term" value="P:amino acid biosynthetic process"/>
    <property type="evidence" value="ECO:0007669"/>
    <property type="project" value="UniProtKB-KW"/>
</dbReference>
<organism evidence="7">
    <name type="scientific">mine drainage metagenome</name>
    <dbReference type="NCBI Taxonomy" id="410659"/>
    <lineage>
        <taxon>unclassified sequences</taxon>
        <taxon>metagenomes</taxon>
        <taxon>ecological metagenomes</taxon>
    </lineage>
</organism>
<dbReference type="SUPFAM" id="SSF103263">
    <property type="entry name" value="Chorismate synthase, AroC"/>
    <property type="match status" value="1"/>
</dbReference>